<dbReference type="EMBL" id="FLUV01001001">
    <property type="protein sequence ID" value="SBW22261.1"/>
    <property type="molecule type" value="Genomic_DNA"/>
</dbReference>
<feature type="compositionally biased region" description="Pro residues" evidence="1">
    <location>
        <begin position="9"/>
        <end position="18"/>
    </location>
</feature>
<keyword evidence="3" id="KW-1185">Reference proteome</keyword>
<protein>
    <submittedName>
        <fullName evidence="2">Uncharacterized protein</fullName>
    </submittedName>
</protein>
<organism evidence="2 3">
    <name type="scientific">Candidatus Protofrankia californiensis</name>
    <dbReference type="NCBI Taxonomy" id="1839754"/>
    <lineage>
        <taxon>Bacteria</taxon>
        <taxon>Bacillati</taxon>
        <taxon>Actinomycetota</taxon>
        <taxon>Actinomycetes</taxon>
        <taxon>Frankiales</taxon>
        <taxon>Frankiaceae</taxon>
        <taxon>Protofrankia</taxon>
    </lineage>
</organism>
<evidence type="ECO:0000313" key="3">
    <source>
        <dbReference type="Proteomes" id="UP000199013"/>
    </source>
</evidence>
<accession>A0A1C3NXK9</accession>
<feature type="region of interest" description="Disordered" evidence="1">
    <location>
        <begin position="1"/>
        <end position="20"/>
    </location>
</feature>
<gene>
    <name evidence="2" type="ORF">FDG2_2377</name>
</gene>
<evidence type="ECO:0000256" key="1">
    <source>
        <dbReference type="SAM" id="MobiDB-lite"/>
    </source>
</evidence>
<sequence length="226" mass="23724">MTAIRLPRPDPPPPPPTSGPREKALAWLGSLKNIAGCTGAIGGLGLTATGVLGSPEWPFVVAALYAIGALVTPAPRPAPAGAQLRAAELRRVVDAQLRALAEHAPAEVTSAAARVVDALREVLDRPQLLRAGSPEAFVVVRTIADYLPTALEVYLGLPARYAETHRLDDGRTPRQVVVDQLALLEKGIRDVTEAAAAGDTAKLLAHGRFLADRFGSTDLDLPNPPV</sequence>
<name>A0A1C3NXK9_9ACTN</name>
<reference evidence="3" key="1">
    <citation type="submission" date="2016-02" db="EMBL/GenBank/DDBJ databases">
        <authorList>
            <person name="Wibberg D."/>
        </authorList>
    </citation>
    <scope>NUCLEOTIDE SEQUENCE [LARGE SCALE GENOMIC DNA]</scope>
</reference>
<dbReference type="Proteomes" id="UP000199013">
    <property type="component" value="Unassembled WGS sequence"/>
</dbReference>
<dbReference type="AlphaFoldDB" id="A0A1C3NXK9"/>
<proteinExistence type="predicted"/>
<evidence type="ECO:0000313" key="2">
    <source>
        <dbReference type="EMBL" id="SBW22261.1"/>
    </source>
</evidence>